<evidence type="ECO:0000256" key="16">
    <source>
        <dbReference type="SAM" id="Phobius"/>
    </source>
</evidence>
<protein>
    <submittedName>
        <fullName evidence="20">Uncharacterized protein</fullName>
    </submittedName>
</protein>
<evidence type="ECO:0000259" key="18">
    <source>
        <dbReference type="SMART" id="SM00918"/>
    </source>
</evidence>
<organism evidence="19 20">
    <name type="scientific">Ditylenchus dipsaci</name>
    <dbReference type="NCBI Taxonomy" id="166011"/>
    <lineage>
        <taxon>Eukaryota</taxon>
        <taxon>Metazoa</taxon>
        <taxon>Ecdysozoa</taxon>
        <taxon>Nematoda</taxon>
        <taxon>Chromadorea</taxon>
        <taxon>Rhabditida</taxon>
        <taxon>Tylenchina</taxon>
        <taxon>Tylenchomorpha</taxon>
        <taxon>Sphaerularioidea</taxon>
        <taxon>Anguinidae</taxon>
        <taxon>Anguininae</taxon>
        <taxon>Ditylenchus</taxon>
    </lineage>
</organism>
<evidence type="ECO:0000256" key="5">
    <source>
        <dbReference type="ARBA" id="ARBA00022729"/>
    </source>
</evidence>
<keyword evidence="9 16" id="KW-0472">Membrane</keyword>
<keyword evidence="7" id="KW-0770">Synapse</keyword>
<feature type="transmembrane region" description="Helical" evidence="16">
    <location>
        <begin position="708"/>
        <end position="729"/>
    </location>
</feature>
<accession>A0A915DN79</accession>
<keyword evidence="6 16" id="KW-1133">Transmembrane helix</keyword>
<feature type="domain" description="Ionotropic glutamate receptor L-glutamate and glycine-binding" evidence="18">
    <location>
        <begin position="447"/>
        <end position="514"/>
    </location>
</feature>
<dbReference type="WBParaSite" id="jg21150">
    <property type="protein sequence ID" value="jg21150"/>
    <property type="gene ID" value="jg21150"/>
</dbReference>
<feature type="domain" description="Ionotropic glutamate receptor C-terminal" evidence="17">
    <location>
        <begin position="437"/>
        <end position="868"/>
    </location>
</feature>
<dbReference type="Proteomes" id="UP000887574">
    <property type="component" value="Unplaced"/>
</dbReference>
<evidence type="ECO:0000256" key="11">
    <source>
        <dbReference type="ARBA" id="ARBA00023180"/>
    </source>
</evidence>
<dbReference type="AlphaFoldDB" id="A0A915DN79"/>
<evidence type="ECO:0000256" key="1">
    <source>
        <dbReference type="ARBA" id="ARBA00008685"/>
    </source>
</evidence>
<dbReference type="InterPro" id="IPR001320">
    <property type="entry name" value="Iontro_rcpt_C"/>
</dbReference>
<evidence type="ECO:0000256" key="3">
    <source>
        <dbReference type="ARBA" id="ARBA00022475"/>
    </source>
</evidence>
<evidence type="ECO:0000256" key="2">
    <source>
        <dbReference type="ARBA" id="ARBA00022448"/>
    </source>
</evidence>
<dbReference type="PANTHER" id="PTHR18966">
    <property type="entry name" value="IONOTROPIC GLUTAMATE RECEPTOR"/>
    <property type="match status" value="1"/>
</dbReference>
<evidence type="ECO:0000313" key="19">
    <source>
        <dbReference type="Proteomes" id="UP000887574"/>
    </source>
</evidence>
<dbReference type="InterPro" id="IPR019594">
    <property type="entry name" value="Glu/Gly-bd"/>
</dbReference>
<keyword evidence="19" id="KW-1185">Reference proteome</keyword>
<dbReference type="GO" id="GO:0045211">
    <property type="term" value="C:postsynaptic membrane"/>
    <property type="evidence" value="ECO:0007669"/>
    <property type="project" value="UniProtKB-SubCell"/>
</dbReference>
<name>A0A915DN79_9BILA</name>
<evidence type="ECO:0000256" key="10">
    <source>
        <dbReference type="ARBA" id="ARBA00023170"/>
    </source>
</evidence>
<keyword evidence="5" id="KW-0732">Signal</keyword>
<keyword evidence="4 16" id="KW-0812">Transmembrane</keyword>
<evidence type="ECO:0000256" key="14">
    <source>
        <dbReference type="ARBA" id="ARBA00023303"/>
    </source>
</evidence>
<proteinExistence type="inferred from homology"/>
<dbReference type="SUPFAM" id="SSF53850">
    <property type="entry name" value="Periplasmic binding protein-like II"/>
    <property type="match status" value="1"/>
</dbReference>
<keyword evidence="10" id="KW-0675">Receptor</keyword>
<evidence type="ECO:0000256" key="6">
    <source>
        <dbReference type="ARBA" id="ARBA00022989"/>
    </source>
</evidence>
<dbReference type="Pfam" id="PF10613">
    <property type="entry name" value="Lig_chan-Glu_bd"/>
    <property type="match status" value="1"/>
</dbReference>
<feature type="transmembrane region" description="Helical" evidence="16">
    <location>
        <begin position="885"/>
        <end position="909"/>
    </location>
</feature>
<dbReference type="InterPro" id="IPR015683">
    <property type="entry name" value="Ionotropic_Glu_rcpt"/>
</dbReference>
<keyword evidence="3" id="KW-1003">Cell membrane</keyword>
<evidence type="ECO:0000256" key="13">
    <source>
        <dbReference type="ARBA" id="ARBA00023286"/>
    </source>
</evidence>
<evidence type="ECO:0000256" key="9">
    <source>
        <dbReference type="ARBA" id="ARBA00023136"/>
    </source>
</evidence>
<dbReference type="FunFam" id="3.40.190.10:FF:000060">
    <property type="entry name" value="Glutamate receptor ionotropic, kainate 1"/>
    <property type="match status" value="1"/>
</dbReference>
<dbReference type="SMART" id="SM00918">
    <property type="entry name" value="Lig_chan-Glu_bd"/>
    <property type="match status" value="1"/>
</dbReference>
<evidence type="ECO:0000256" key="12">
    <source>
        <dbReference type="ARBA" id="ARBA00023257"/>
    </source>
</evidence>
<evidence type="ECO:0000256" key="8">
    <source>
        <dbReference type="ARBA" id="ARBA00023065"/>
    </source>
</evidence>
<evidence type="ECO:0000256" key="4">
    <source>
        <dbReference type="ARBA" id="ARBA00022692"/>
    </source>
</evidence>
<dbReference type="GO" id="GO:0015276">
    <property type="term" value="F:ligand-gated monoatomic ion channel activity"/>
    <property type="evidence" value="ECO:0007669"/>
    <property type="project" value="InterPro"/>
</dbReference>
<keyword evidence="13" id="KW-1071">Ligand-gated ion channel</keyword>
<sequence>MSIVCHSWRRGVQFSYIIVITSVVLLDHHQQNLIQEQKEVEAIWDWHEIPSKQAQLIFAEVNSSAELLNKVCDPDSLTIIIGSTGLDSNRILLPVSNPTNLIPMFVLPGLDQPFPRLKQFTKDGSIDVLPSPMAVGSTLLALVQEREFSEVVLLYEHSQELVTLQNFLRDSHQPGRLKTLVRALSHSRDHGPLLKDLLHRYPSAFNSTKISSPSLLVVIHADLQTSQELLSQARFLECVAAPVEDLSTSRAGPKSPCTTDSLASLNLNKDLDIKQCNVTTFSAIDPTDPQLPGIRLHLRQSGAKIARSMVITRVAVLSDMFLLIKRALELNDEKRILDGTEYETGNCEKVDPRLAAFRQLVVDASTLIDEYEEYGLTGPLQISTTGSRIFHQLFVLTKNLSGIWKVCDMEQHFPSQLALQKRPVVEEVLTDDLDGKVLKVTVILEEPFVMLKAQANHLNLTGNEQYEGYCIDLLEMIARMKNFTYLIHEVKDKSYGVKEAPPNRWNGMVGELQTKVSNNEMKSSKGKADIWNRTHQQLTSNLKQRNIKKCPARIQTYEILVRRQLWSFKGISILFKRPETTQPGIFNFTSPMAWDVWLAMLFAYIFASTFLWLMAKLSPNENFVFFNITPVLSGPTASLQAPNTRERSRSSITTLFLLKQRRRQSQAIPKTHKFTLLNSFWFTVSSLMQQGSDLSPRSASTRLAAAVWWFFALIFISSYTANLAAFLTAERMITPIENADDLARQTKIKYGTLNRGSTMTFFKDSKVETYEKMWKLMESQASLFVTSSKEGIERVKNGDYAYLMESSMLEYALERDCELIQIGGLLDQKGYAFGLAKGSPYRKPISTTILRLQEKTVLTELKDKWWKKERGGGACSYKKLSQSEFGARSVGGIFLILTIGILISVFIALGELIAHVKGKKAINNADLHHMLMQEIKKSIKEKQDDEATTAERENHLTKTLDELIELRHREVKLI</sequence>
<dbReference type="SMART" id="SM00079">
    <property type="entry name" value="PBPe"/>
    <property type="match status" value="1"/>
</dbReference>
<evidence type="ECO:0000256" key="15">
    <source>
        <dbReference type="ARBA" id="ARBA00034104"/>
    </source>
</evidence>
<keyword evidence="2" id="KW-0813">Transport</keyword>
<keyword evidence="8" id="KW-0406">Ion transport</keyword>
<evidence type="ECO:0000256" key="7">
    <source>
        <dbReference type="ARBA" id="ARBA00023018"/>
    </source>
</evidence>
<dbReference type="Gene3D" id="3.40.190.10">
    <property type="entry name" value="Periplasmic binding protein-like II"/>
    <property type="match status" value="3"/>
</dbReference>
<evidence type="ECO:0000259" key="17">
    <source>
        <dbReference type="SMART" id="SM00079"/>
    </source>
</evidence>
<dbReference type="Gene3D" id="1.10.287.70">
    <property type="match status" value="1"/>
</dbReference>
<keyword evidence="12" id="KW-0628">Postsynaptic cell membrane</keyword>
<keyword evidence="14" id="KW-0407">Ion channel</keyword>
<comment type="similarity">
    <text evidence="1">Belongs to the glutamate-gated ion channel (TC 1.A.10.1) family.</text>
</comment>
<comment type="subcellular location">
    <subcellularLocation>
        <location evidence="15">Postsynaptic cell membrane</location>
        <topology evidence="15">Multi-pass membrane protein</topology>
    </subcellularLocation>
</comment>
<reference evidence="20" key="1">
    <citation type="submission" date="2022-11" db="UniProtKB">
        <authorList>
            <consortium name="WormBaseParasite"/>
        </authorList>
    </citation>
    <scope>IDENTIFICATION</scope>
</reference>
<dbReference type="Pfam" id="PF00060">
    <property type="entry name" value="Lig_chan"/>
    <property type="match status" value="1"/>
</dbReference>
<dbReference type="Gene3D" id="3.40.50.2300">
    <property type="match status" value="2"/>
</dbReference>
<feature type="transmembrane region" description="Helical" evidence="16">
    <location>
        <begin position="596"/>
        <end position="615"/>
    </location>
</feature>
<keyword evidence="11" id="KW-0325">Glycoprotein</keyword>
<dbReference type="SUPFAM" id="SSF81324">
    <property type="entry name" value="Voltage-gated potassium channels"/>
    <property type="match status" value="1"/>
</dbReference>
<evidence type="ECO:0000313" key="20">
    <source>
        <dbReference type="WBParaSite" id="jg21150"/>
    </source>
</evidence>